<keyword evidence="1" id="KW-0175">Coiled coil</keyword>
<evidence type="ECO:0000256" key="2">
    <source>
        <dbReference type="SAM" id="MobiDB-lite"/>
    </source>
</evidence>
<evidence type="ECO:0000313" key="3">
    <source>
        <dbReference type="EMBL" id="PZQ84164.1"/>
    </source>
</evidence>
<feature type="compositionally biased region" description="Basic and acidic residues" evidence="2">
    <location>
        <begin position="24"/>
        <end position="33"/>
    </location>
</feature>
<proteinExistence type="predicted"/>
<organism evidence="3 4">
    <name type="scientific">Acinetobacter johnsonii</name>
    <dbReference type="NCBI Taxonomy" id="40214"/>
    <lineage>
        <taxon>Bacteria</taxon>
        <taxon>Pseudomonadati</taxon>
        <taxon>Pseudomonadota</taxon>
        <taxon>Gammaproteobacteria</taxon>
        <taxon>Moraxellales</taxon>
        <taxon>Moraxellaceae</taxon>
        <taxon>Acinetobacter</taxon>
    </lineage>
</organism>
<sequence>RWAIAVEDLDLWTAQRPMTAGRSAEGRFQKGEAPEPAYMPLRGSESAADGQKGGLAPHARLEALEALCAALQAEVGELRGEVASLAQKAAPAASPTSVEAELAPKRRLWPFSAKS</sequence>
<dbReference type="AlphaFoldDB" id="A0A2W5R5U7"/>
<feature type="region of interest" description="Disordered" evidence="2">
    <location>
        <begin position="19"/>
        <end position="54"/>
    </location>
</feature>
<comment type="caution">
    <text evidence="3">The sequence shown here is derived from an EMBL/GenBank/DDBJ whole genome shotgun (WGS) entry which is preliminary data.</text>
</comment>
<protein>
    <submittedName>
        <fullName evidence="3">Uncharacterized protein</fullName>
    </submittedName>
</protein>
<feature type="coiled-coil region" evidence="1">
    <location>
        <begin position="61"/>
        <end position="88"/>
    </location>
</feature>
<reference evidence="3 4" key="1">
    <citation type="submission" date="2017-11" db="EMBL/GenBank/DDBJ databases">
        <title>Infants hospitalized years apart are colonized by the same room-sourced microbial strains.</title>
        <authorList>
            <person name="Brooks B."/>
            <person name="Olm M.R."/>
            <person name="Firek B.A."/>
            <person name="Baker R."/>
            <person name="Thomas B.C."/>
            <person name="Morowitz M.J."/>
            <person name="Banfield J.F."/>
        </authorList>
    </citation>
    <scope>NUCLEOTIDE SEQUENCE [LARGE SCALE GENOMIC DNA]</scope>
    <source>
        <strain evidence="3">S2_003_000_R3_20</strain>
    </source>
</reference>
<name>A0A2W5R5U7_ACIJO</name>
<accession>A0A2W5R5U7</accession>
<dbReference type="EMBL" id="QFQJ01000168">
    <property type="protein sequence ID" value="PZQ84164.1"/>
    <property type="molecule type" value="Genomic_DNA"/>
</dbReference>
<gene>
    <name evidence="3" type="ORF">DI542_17660</name>
</gene>
<evidence type="ECO:0000256" key="1">
    <source>
        <dbReference type="SAM" id="Coils"/>
    </source>
</evidence>
<feature type="non-terminal residue" evidence="3">
    <location>
        <position position="1"/>
    </location>
</feature>
<evidence type="ECO:0000313" key="4">
    <source>
        <dbReference type="Proteomes" id="UP000249282"/>
    </source>
</evidence>
<dbReference type="Proteomes" id="UP000249282">
    <property type="component" value="Unassembled WGS sequence"/>
</dbReference>